<feature type="non-terminal residue" evidence="1">
    <location>
        <position position="38"/>
    </location>
</feature>
<proteinExistence type="predicted"/>
<organism evidence="1 2">
    <name type="scientific">Vibrio harveyi</name>
    <name type="common">Beneckea harveyi</name>
    <dbReference type="NCBI Taxonomy" id="669"/>
    <lineage>
        <taxon>Bacteria</taxon>
        <taxon>Pseudomonadati</taxon>
        <taxon>Pseudomonadota</taxon>
        <taxon>Gammaproteobacteria</taxon>
        <taxon>Vibrionales</taxon>
        <taxon>Vibrionaceae</taxon>
        <taxon>Vibrio</taxon>
    </lineage>
</organism>
<protein>
    <submittedName>
        <fullName evidence="1">Uncharacterized protein</fullName>
    </submittedName>
</protein>
<evidence type="ECO:0000313" key="2">
    <source>
        <dbReference type="Proteomes" id="UP000008367"/>
    </source>
</evidence>
<comment type="caution">
    <text evidence="1">The sequence shown here is derived from an EMBL/GenBank/DDBJ whole genome shotgun (WGS) entry which is preliminary data.</text>
</comment>
<dbReference type="AlphaFoldDB" id="A0A454CSY9"/>
<dbReference type="Proteomes" id="UP000008367">
    <property type="component" value="Unassembled WGS sequence"/>
</dbReference>
<sequence length="38" mass="4358">MGVIRNVDFEVLEPLMVEESFVEKHRAINALLDIGEML</sequence>
<dbReference type="EMBL" id="AJSR01002059">
    <property type="protein sequence ID" value="EKM29501.1"/>
    <property type="molecule type" value="Genomic_DNA"/>
</dbReference>
<name>A0A454CSY9_VIBHA</name>
<gene>
    <name evidence="1" type="ORF">VCHENC02_4690</name>
</gene>
<evidence type="ECO:0000313" key="1">
    <source>
        <dbReference type="EMBL" id="EKM29501.1"/>
    </source>
</evidence>
<reference evidence="1 2" key="1">
    <citation type="submission" date="2012-10" db="EMBL/GenBank/DDBJ databases">
        <title>Genome sequence of Vibrio Cholerae HENC-02.</title>
        <authorList>
            <person name="Eppinger M."/>
            <person name="Hasan N.A."/>
            <person name="Sengamalay N."/>
            <person name="Hine E."/>
            <person name="Su Q."/>
            <person name="Daugherty S.C."/>
            <person name="Young S."/>
            <person name="Sadzewicz L."/>
            <person name="Tallon L."/>
            <person name="Cebula T.A."/>
            <person name="Ravel J."/>
            <person name="Colwell R.R."/>
        </authorList>
    </citation>
    <scope>NUCLEOTIDE SEQUENCE [LARGE SCALE GENOMIC DNA]</scope>
    <source>
        <strain evidence="1 2">HENC-02</strain>
    </source>
</reference>
<accession>A0A454CSY9</accession>